<dbReference type="InterPro" id="IPR027417">
    <property type="entry name" value="P-loop_NTPase"/>
</dbReference>
<dbReference type="AlphaFoldDB" id="A0A258FDI0"/>
<keyword evidence="4" id="KW-0902">Two-component regulatory system</keyword>
<keyword evidence="6" id="KW-0010">Activator</keyword>
<dbReference type="EMBL" id="NCEB01000047">
    <property type="protein sequence ID" value="OYX30287.1"/>
    <property type="molecule type" value="Genomic_DNA"/>
</dbReference>
<dbReference type="InterPro" id="IPR002078">
    <property type="entry name" value="Sigma_54_int"/>
</dbReference>
<evidence type="ECO:0000256" key="5">
    <source>
        <dbReference type="ARBA" id="ARBA00023015"/>
    </source>
</evidence>
<evidence type="ECO:0000256" key="6">
    <source>
        <dbReference type="ARBA" id="ARBA00023159"/>
    </source>
</evidence>
<dbReference type="CDD" id="cd00009">
    <property type="entry name" value="AAA"/>
    <property type="match status" value="1"/>
</dbReference>
<dbReference type="Pfam" id="PF25601">
    <property type="entry name" value="AAA_lid_14"/>
    <property type="match status" value="1"/>
</dbReference>
<gene>
    <name evidence="11" type="ORF">B7Z01_14675</name>
</gene>
<dbReference type="GO" id="GO:0005524">
    <property type="term" value="F:ATP binding"/>
    <property type="evidence" value="ECO:0007669"/>
    <property type="project" value="UniProtKB-KW"/>
</dbReference>
<evidence type="ECO:0000313" key="12">
    <source>
        <dbReference type="Proteomes" id="UP000215595"/>
    </source>
</evidence>
<dbReference type="Pfam" id="PF00158">
    <property type="entry name" value="Sigma54_activat"/>
    <property type="match status" value="1"/>
</dbReference>
<organism evidence="11 12">
    <name type="scientific">Brevundimonas subvibrioides</name>
    <dbReference type="NCBI Taxonomy" id="74313"/>
    <lineage>
        <taxon>Bacteria</taxon>
        <taxon>Pseudomonadati</taxon>
        <taxon>Pseudomonadota</taxon>
        <taxon>Alphaproteobacteria</taxon>
        <taxon>Caulobacterales</taxon>
        <taxon>Caulobacteraceae</taxon>
        <taxon>Brevundimonas</taxon>
    </lineage>
</organism>
<sequence>MTFARPLGVTLVDDDEDFRAALAERLRLAGLEVGDFASAEAALGALDRDYPGVVVTDLRMPGLDGRGLLTRLQAVDADLPVVMITGHGDIADAVEALRQGAYDFVAKPFDFARLNESLARALEKRGLVLDNRALARAVGEARPETTLLGTSPAIVRLRAVIDQIADADMDVLIEGPTGAGKEVVARALHDGGRRRVHRFVAVNCGALPDGLIETELFGSEPGAFAGALRRRIGLVEQSHRGTLFLDEVESLSPSAQVALLRVIEQREVQPVGADAARTLDLRILAASKVDLAVAVAAGRFRDDLYYRLNVVELRVPPLIERREDIPLLFAHFLARAAKAQGIEPPLLTAAVHERLIRHDWPGNVRELAHYADRAALGLIDVPAPSSAAAPEASGALAARMDRFEKSVLQDALVRHNGSVAAVSGDLRLPRKTLYDKLARHGLSPSRFRLASRA</sequence>
<keyword evidence="5" id="KW-0805">Transcription regulation</keyword>
<evidence type="ECO:0000256" key="7">
    <source>
        <dbReference type="ARBA" id="ARBA00023163"/>
    </source>
</evidence>
<dbReference type="Gene3D" id="3.40.50.2300">
    <property type="match status" value="1"/>
</dbReference>
<dbReference type="Gene3D" id="1.10.10.60">
    <property type="entry name" value="Homeodomain-like"/>
    <property type="match status" value="1"/>
</dbReference>
<dbReference type="SMART" id="SM00382">
    <property type="entry name" value="AAA"/>
    <property type="match status" value="1"/>
</dbReference>
<evidence type="ECO:0000256" key="3">
    <source>
        <dbReference type="ARBA" id="ARBA00022840"/>
    </source>
</evidence>
<feature type="modified residue" description="4-aspartylphosphate" evidence="8">
    <location>
        <position position="57"/>
    </location>
</feature>
<dbReference type="Gene3D" id="3.40.50.300">
    <property type="entry name" value="P-loop containing nucleotide triphosphate hydrolases"/>
    <property type="match status" value="1"/>
</dbReference>
<comment type="caution">
    <text evidence="11">The sequence shown here is derived from an EMBL/GenBank/DDBJ whole genome shotgun (WGS) entry which is preliminary data.</text>
</comment>
<proteinExistence type="predicted"/>
<evidence type="ECO:0000259" key="9">
    <source>
        <dbReference type="PROSITE" id="PS50045"/>
    </source>
</evidence>
<evidence type="ECO:0000259" key="10">
    <source>
        <dbReference type="PROSITE" id="PS50110"/>
    </source>
</evidence>
<dbReference type="Proteomes" id="UP000215595">
    <property type="component" value="Unassembled WGS sequence"/>
</dbReference>
<keyword evidence="1 8" id="KW-0597">Phosphoprotein</keyword>
<dbReference type="FunFam" id="3.40.50.2300:FF:000018">
    <property type="entry name" value="DNA-binding transcriptional regulator NtrC"/>
    <property type="match status" value="1"/>
</dbReference>
<dbReference type="SUPFAM" id="SSF52172">
    <property type="entry name" value="CheY-like"/>
    <property type="match status" value="1"/>
</dbReference>
<protein>
    <submittedName>
        <fullName evidence="11">Fis family transcriptional regulator</fullName>
    </submittedName>
</protein>
<dbReference type="Pfam" id="PF00072">
    <property type="entry name" value="Response_reg"/>
    <property type="match status" value="1"/>
</dbReference>
<evidence type="ECO:0000256" key="1">
    <source>
        <dbReference type="ARBA" id="ARBA00022553"/>
    </source>
</evidence>
<dbReference type="PROSITE" id="PS00688">
    <property type="entry name" value="SIGMA54_INTERACT_3"/>
    <property type="match status" value="1"/>
</dbReference>
<dbReference type="PANTHER" id="PTHR32071:SF57">
    <property type="entry name" value="C4-DICARBOXYLATE TRANSPORT TRANSCRIPTIONAL REGULATORY PROTEIN DCTD"/>
    <property type="match status" value="1"/>
</dbReference>
<keyword evidence="7" id="KW-0804">Transcription</keyword>
<dbReference type="SMART" id="SM00448">
    <property type="entry name" value="REC"/>
    <property type="match status" value="1"/>
</dbReference>
<dbReference type="InterPro" id="IPR002197">
    <property type="entry name" value="HTH_Fis"/>
</dbReference>
<evidence type="ECO:0000256" key="8">
    <source>
        <dbReference type="PROSITE-ProRule" id="PRU00169"/>
    </source>
</evidence>
<dbReference type="InterPro" id="IPR025944">
    <property type="entry name" value="Sigma_54_int_dom_CS"/>
</dbReference>
<dbReference type="GO" id="GO:0006355">
    <property type="term" value="P:regulation of DNA-templated transcription"/>
    <property type="evidence" value="ECO:0007669"/>
    <property type="project" value="InterPro"/>
</dbReference>
<dbReference type="PROSITE" id="PS50045">
    <property type="entry name" value="SIGMA54_INTERACT_4"/>
    <property type="match status" value="1"/>
</dbReference>
<accession>A0A258FDI0</accession>
<dbReference type="InterPro" id="IPR001789">
    <property type="entry name" value="Sig_transdc_resp-reg_receiver"/>
</dbReference>
<dbReference type="SUPFAM" id="SSF52540">
    <property type="entry name" value="P-loop containing nucleoside triphosphate hydrolases"/>
    <property type="match status" value="1"/>
</dbReference>
<dbReference type="PANTHER" id="PTHR32071">
    <property type="entry name" value="TRANSCRIPTIONAL REGULATORY PROTEIN"/>
    <property type="match status" value="1"/>
</dbReference>
<dbReference type="InterPro" id="IPR011006">
    <property type="entry name" value="CheY-like_superfamily"/>
</dbReference>
<keyword evidence="3" id="KW-0067">ATP-binding</keyword>
<dbReference type="GO" id="GO:0043565">
    <property type="term" value="F:sequence-specific DNA binding"/>
    <property type="evidence" value="ECO:0007669"/>
    <property type="project" value="InterPro"/>
</dbReference>
<dbReference type="FunFam" id="3.40.50.300:FF:000006">
    <property type="entry name" value="DNA-binding transcriptional regulator NtrC"/>
    <property type="match status" value="1"/>
</dbReference>
<dbReference type="PROSITE" id="PS50110">
    <property type="entry name" value="RESPONSE_REGULATORY"/>
    <property type="match status" value="1"/>
</dbReference>
<dbReference type="InterPro" id="IPR003593">
    <property type="entry name" value="AAA+_ATPase"/>
</dbReference>
<evidence type="ECO:0000256" key="2">
    <source>
        <dbReference type="ARBA" id="ARBA00022741"/>
    </source>
</evidence>
<dbReference type="InterPro" id="IPR058031">
    <property type="entry name" value="AAA_lid_NorR"/>
</dbReference>
<dbReference type="Pfam" id="PF02954">
    <property type="entry name" value="HTH_8"/>
    <property type="match status" value="1"/>
</dbReference>
<name>A0A258FDI0_9CAUL</name>
<evidence type="ECO:0000313" key="11">
    <source>
        <dbReference type="EMBL" id="OYX30287.1"/>
    </source>
</evidence>
<dbReference type="SUPFAM" id="SSF46689">
    <property type="entry name" value="Homeodomain-like"/>
    <property type="match status" value="1"/>
</dbReference>
<dbReference type="Gene3D" id="1.10.8.60">
    <property type="match status" value="1"/>
</dbReference>
<feature type="domain" description="Sigma-54 factor interaction" evidence="9">
    <location>
        <begin position="147"/>
        <end position="376"/>
    </location>
</feature>
<keyword evidence="2" id="KW-0547">Nucleotide-binding</keyword>
<reference evidence="11 12" key="1">
    <citation type="submission" date="2017-03" db="EMBL/GenBank/DDBJ databases">
        <title>Lifting the veil on microbial sulfur biogeochemistry in mining wastewaters.</title>
        <authorList>
            <person name="Kantor R.S."/>
            <person name="Colenbrander Nelson T."/>
            <person name="Marshall S."/>
            <person name="Bennett D."/>
            <person name="Apte S."/>
            <person name="Camacho D."/>
            <person name="Thomas B.C."/>
            <person name="Warren L.A."/>
            <person name="Banfield J.F."/>
        </authorList>
    </citation>
    <scope>NUCLEOTIDE SEQUENCE [LARGE SCALE GENOMIC DNA]</scope>
    <source>
        <strain evidence="11">32-69-9</strain>
    </source>
</reference>
<dbReference type="InterPro" id="IPR009057">
    <property type="entry name" value="Homeodomain-like_sf"/>
</dbReference>
<feature type="domain" description="Response regulatory" evidence="10">
    <location>
        <begin position="8"/>
        <end position="122"/>
    </location>
</feature>
<evidence type="ECO:0000256" key="4">
    <source>
        <dbReference type="ARBA" id="ARBA00023012"/>
    </source>
</evidence>
<dbReference type="GO" id="GO:0000160">
    <property type="term" value="P:phosphorelay signal transduction system"/>
    <property type="evidence" value="ECO:0007669"/>
    <property type="project" value="UniProtKB-KW"/>
</dbReference>